<name>A0A381WSZ4_9ZZZZ</name>
<evidence type="ECO:0000313" key="1">
    <source>
        <dbReference type="EMBL" id="SVA55636.1"/>
    </source>
</evidence>
<protein>
    <submittedName>
        <fullName evidence="1">Uncharacterized protein</fullName>
    </submittedName>
</protein>
<proteinExistence type="predicted"/>
<dbReference type="AlphaFoldDB" id="A0A381WSZ4"/>
<reference evidence="1" key="1">
    <citation type="submission" date="2018-05" db="EMBL/GenBank/DDBJ databases">
        <authorList>
            <person name="Lanie J.A."/>
            <person name="Ng W.-L."/>
            <person name="Kazmierczak K.M."/>
            <person name="Andrzejewski T.M."/>
            <person name="Davidsen T.M."/>
            <person name="Wayne K.J."/>
            <person name="Tettelin H."/>
            <person name="Glass J.I."/>
            <person name="Rusch D."/>
            <person name="Podicherti R."/>
            <person name="Tsui H.-C.T."/>
            <person name="Winkler M.E."/>
        </authorList>
    </citation>
    <scope>NUCLEOTIDE SEQUENCE</scope>
</reference>
<organism evidence="1">
    <name type="scientific">marine metagenome</name>
    <dbReference type="NCBI Taxonomy" id="408172"/>
    <lineage>
        <taxon>unclassified sequences</taxon>
        <taxon>metagenomes</taxon>
        <taxon>ecological metagenomes</taxon>
    </lineage>
</organism>
<accession>A0A381WSZ4</accession>
<sequence length="322" mass="38802">MEDNSKELNGFLTAMNKKRNDLFFTILVPKKSHFTRRLDQFKNVEYVQDIENRFEEPGKEISSMPYINKYIYDKLDTLQKNNQSGLSHKDKRVMNLMENIRESFFMSERWAATYNPANFRSVQANNDKPRLFWRDWDVDLVLSFHPAIMHKHIDHFKKNTDMDPRYISLCSKQYWEIIKKWDGHLSIPSIFRNKNNHGFFVEKNNIAIELFSSIIAMNDKKLLQKYVKSLSTVDFNWKKRKTLDLLNHIISDAVDDLKPLKKVNPAYQKMRNFIRTKKQVTKRELINKMEWGKTSNFQPYRNRLRTEKNIRFIDNHSYEWIT</sequence>
<dbReference type="EMBL" id="UINC01012789">
    <property type="protein sequence ID" value="SVA55636.1"/>
    <property type="molecule type" value="Genomic_DNA"/>
</dbReference>
<gene>
    <name evidence="1" type="ORF">METZ01_LOCUS108490</name>
</gene>